<dbReference type="InterPro" id="IPR036291">
    <property type="entry name" value="NAD(P)-bd_dom_sf"/>
</dbReference>
<sequence length="419" mass="45322">MSEKEASKDEWTVVKRKHSSMPASSSLLGVLRGTAAPGTTSLTAAERKKYIHLYYVKEGTTVEQMSEEAWDKIFDVNVKSSWLLTKEAYPELIKRGGGNIVFVSSIAAYNPIFPLGPYGVSKTALLGLTKALAAELVHDNIRVNGVAPGIIATKFASFLTSSESVQERSLESIPMKRFGKPEEIASAVAFLVSEDASYMTGETVVVAGGSQAHLADQRKIEEANKKLDEWVKTGILGLLDAEADNPESPLIQLICRVAGKHIDKINQIRKEGERSIPLKARDMAKGRDAANARVAAKARDAEKPKEPARTYNQMVADAEKPRAEAVGRRQVGSENATPGPSVQPEGVQQGKWSIVGKNGREKSKLALKRERRKARKQAAKEAASNAQPLPAKQKRSTAGTGKRQGPAPPKSKGYATTTL</sequence>
<keyword evidence="5" id="KW-1185">Reference proteome</keyword>
<accession>A0ABN8AVA1</accession>
<proteinExistence type="inferred from homology"/>
<gene>
    <name evidence="4" type="ORF">CHILSU_LOCUS1876</name>
</gene>
<evidence type="ECO:0000256" key="3">
    <source>
        <dbReference type="SAM" id="MobiDB-lite"/>
    </source>
</evidence>
<name>A0ABN8AVA1_CHISP</name>
<dbReference type="PRINTS" id="PR00081">
    <property type="entry name" value="GDHRDH"/>
</dbReference>
<dbReference type="Gene3D" id="3.40.50.720">
    <property type="entry name" value="NAD(P)-binding Rossmann-like Domain"/>
    <property type="match status" value="1"/>
</dbReference>
<dbReference type="PROSITE" id="PS00061">
    <property type="entry name" value="ADH_SHORT"/>
    <property type="match status" value="1"/>
</dbReference>
<dbReference type="InterPro" id="IPR002347">
    <property type="entry name" value="SDR_fam"/>
</dbReference>
<feature type="compositionally biased region" description="Basic and acidic residues" evidence="3">
    <location>
        <begin position="276"/>
        <end position="290"/>
    </location>
</feature>
<feature type="compositionally biased region" description="Basic and acidic residues" evidence="3">
    <location>
        <begin position="317"/>
        <end position="327"/>
    </location>
</feature>
<feature type="compositionally biased region" description="Basic and acidic residues" evidence="3">
    <location>
        <begin position="358"/>
        <end position="368"/>
    </location>
</feature>
<keyword evidence="2" id="KW-0560">Oxidoreductase</keyword>
<evidence type="ECO:0000313" key="4">
    <source>
        <dbReference type="EMBL" id="CAH0398752.1"/>
    </source>
</evidence>
<dbReference type="EMBL" id="OU963905">
    <property type="protein sequence ID" value="CAH0398752.1"/>
    <property type="molecule type" value="Genomic_DNA"/>
</dbReference>
<organism evidence="4 5">
    <name type="scientific">Chilo suppressalis</name>
    <name type="common">Asiatic rice borer moth</name>
    <dbReference type="NCBI Taxonomy" id="168631"/>
    <lineage>
        <taxon>Eukaryota</taxon>
        <taxon>Metazoa</taxon>
        <taxon>Ecdysozoa</taxon>
        <taxon>Arthropoda</taxon>
        <taxon>Hexapoda</taxon>
        <taxon>Insecta</taxon>
        <taxon>Pterygota</taxon>
        <taxon>Neoptera</taxon>
        <taxon>Endopterygota</taxon>
        <taxon>Lepidoptera</taxon>
        <taxon>Glossata</taxon>
        <taxon>Ditrysia</taxon>
        <taxon>Pyraloidea</taxon>
        <taxon>Crambidae</taxon>
        <taxon>Crambinae</taxon>
        <taxon>Chilo</taxon>
    </lineage>
</organism>
<dbReference type="InterPro" id="IPR020904">
    <property type="entry name" value="Sc_DH/Rdtase_CS"/>
</dbReference>
<evidence type="ECO:0000256" key="2">
    <source>
        <dbReference type="ARBA" id="ARBA00023002"/>
    </source>
</evidence>
<dbReference type="Pfam" id="PF13561">
    <property type="entry name" value="adh_short_C2"/>
    <property type="match status" value="1"/>
</dbReference>
<dbReference type="PANTHER" id="PTHR43943:SF2">
    <property type="entry name" value="DEHYDROGENASE_REDUCTASE 4"/>
    <property type="match status" value="1"/>
</dbReference>
<reference evidence="4" key="1">
    <citation type="submission" date="2021-12" db="EMBL/GenBank/DDBJ databases">
        <authorList>
            <person name="King R."/>
        </authorList>
    </citation>
    <scope>NUCLEOTIDE SEQUENCE</scope>
</reference>
<protein>
    <submittedName>
        <fullName evidence="4">Uncharacterized protein</fullName>
    </submittedName>
</protein>
<dbReference type="SUPFAM" id="SSF51735">
    <property type="entry name" value="NAD(P)-binding Rossmann-fold domains"/>
    <property type="match status" value="1"/>
</dbReference>
<feature type="region of interest" description="Disordered" evidence="3">
    <location>
        <begin position="276"/>
        <end position="419"/>
    </location>
</feature>
<feature type="compositionally biased region" description="Basic and acidic residues" evidence="3">
    <location>
        <begin position="297"/>
        <end position="308"/>
    </location>
</feature>
<evidence type="ECO:0000256" key="1">
    <source>
        <dbReference type="ARBA" id="ARBA00006484"/>
    </source>
</evidence>
<dbReference type="PANTHER" id="PTHR43943">
    <property type="entry name" value="DEHYDROGENASE/REDUCTASE (SDR FAMILY) MEMBER 4"/>
    <property type="match status" value="1"/>
</dbReference>
<evidence type="ECO:0000313" key="5">
    <source>
        <dbReference type="Proteomes" id="UP001153292"/>
    </source>
</evidence>
<dbReference type="Proteomes" id="UP001153292">
    <property type="component" value="Chromosome 12"/>
</dbReference>
<comment type="similarity">
    <text evidence="1">Belongs to the short-chain dehydrogenases/reductases (SDR) family.</text>
</comment>